<gene>
    <name evidence="1" type="ORF">CFAM422_002156</name>
</gene>
<protein>
    <submittedName>
        <fullName evidence="1">Uncharacterized protein</fullName>
    </submittedName>
</protein>
<proteinExistence type="predicted"/>
<reference evidence="1 2" key="1">
    <citation type="submission" date="2018-06" db="EMBL/GenBank/DDBJ databases">
        <title>Genome analysis of cellulolytic fungus Trichoderma lentiforme CFAM-422.</title>
        <authorList>
            <person name="Steindorff A.S."/>
            <person name="Formighieri E.F."/>
            <person name="Midorikawa G.E.O."/>
            <person name="Tamietti M.S."/>
            <person name="Ramos E.Z."/>
            <person name="Silva A.S."/>
            <person name="Bon E.P.S."/>
            <person name="Mendes T.D."/>
            <person name="Damaso M.C.T."/>
            <person name="Favaro L.C.L."/>
        </authorList>
    </citation>
    <scope>NUCLEOTIDE SEQUENCE [LARGE SCALE GENOMIC DNA]</scope>
    <source>
        <strain evidence="1 2">CFAM-422</strain>
    </source>
</reference>
<organism evidence="1 2">
    <name type="scientific">Trichoderma lentiforme</name>
    <dbReference type="NCBI Taxonomy" id="1567552"/>
    <lineage>
        <taxon>Eukaryota</taxon>
        <taxon>Fungi</taxon>
        <taxon>Dikarya</taxon>
        <taxon>Ascomycota</taxon>
        <taxon>Pezizomycotina</taxon>
        <taxon>Sordariomycetes</taxon>
        <taxon>Hypocreomycetidae</taxon>
        <taxon>Hypocreales</taxon>
        <taxon>Hypocreaceae</taxon>
        <taxon>Trichoderma</taxon>
    </lineage>
</organism>
<dbReference type="Proteomes" id="UP000801864">
    <property type="component" value="Unassembled WGS sequence"/>
</dbReference>
<keyword evidence="2" id="KW-1185">Reference proteome</keyword>
<sequence>MTKRVKVDRQASSREVLGTAFGTRGTRPQFQTGGHSADVASLVSENNEAAYPVSTCKRRLSFAYTQVDIPEPWRRFVPLGEHNVTTASSCFIAFIHSGLALNAVSIA</sequence>
<dbReference type="EMBL" id="QLNT01000003">
    <property type="protein sequence ID" value="KAF3075471.1"/>
    <property type="molecule type" value="Genomic_DNA"/>
</dbReference>
<evidence type="ECO:0000313" key="1">
    <source>
        <dbReference type="EMBL" id="KAF3075471.1"/>
    </source>
</evidence>
<evidence type="ECO:0000313" key="2">
    <source>
        <dbReference type="Proteomes" id="UP000801864"/>
    </source>
</evidence>
<name>A0A9P4XK09_9HYPO</name>
<accession>A0A9P4XK09</accession>
<comment type="caution">
    <text evidence="1">The sequence shown here is derived from an EMBL/GenBank/DDBJ whole genome shotgun (WGS) entry which is preliminary data.</text>
</comment>
<dbReference type="AlphaFoldDB" id="A0A9P4XK09"/>